<dbReference type="AlphaFoldDB" id="A0A8T1M3C5"/>
<dbReference type="PANTHER" id="PTHR11904">
    <property type="entry name" value="METHYLTHIOADENOSINE/PURINE NUCLEOSIDE PHOSPHORYLASE"/>
    <property type="match status" value="1"/>
</dbReference>
<dbReference type="InterPro" id="IPR011270">
    <property type="entry name" value="Pur_Nuc_Pase_Ino/Guo-sp"/>
</dbReference>
<sequence>MIKNGPCINRKYVQTIVDFIRERISILPTVGIVCGSGFGKIASRMKNAQVLKYEDIPNFPRSTVVGHPGNLVFGEFGGKMVVVMQGRFHMYEGYERQQIAIPIRVMKLLGVEILLLTNAAGGLNRSLKVGDLVCIKDHISFPGMSLNNVLAGPNDEDFGERFIAISDAYDSTLRSIFKKVVAEMNFSDVVKEGVYAHVGGPNYESPAECRMLLMIGADVVGMSTAPEVLVARHAGIRVFALSLVTNVSVLDQESKEKASHEEVLRATEARVDDVEKLFEEMISRL</sequence>
<evidence type="ECO:0000256" key="10">
    <source>
        <dbReference type="ARBA" id="ARBA00023970"/>
    </source>
</evidence>
<evidence type="ECO:0000256" key="1">
    <source>
        <dbReference type="ARBA" id="ARBA00005058"/>
    </source>
</evidence>
<keyword evidence="16" id="KW-1185">Reference proteome</keyword>
<dbReference type="NCBIfam" id="TIGR01697">
    <property type="entry name" value="PNPH-PUNA-XAPA"/>
    <property type="match status" value="1"/>
</dbReference>
<comment type="catalytic activity">
    <reaction evidence="10">
        <text>guanosine + phosphate = alpha-D-ribose 1-phosphate + guanine</text>
        <dbReference type="Rhea" id="RHEA:13233"/>
        <dbReference type="ChEBI" id="CHEBI:16235"/>
        <dbReference type="ChEBI" id="CHEBI:16750"/>
        <dbReference type="ChEBI" id="CHEBI:43474"/>
        <dbReference type="ChEBI" id="CHEBI:57720"/>
        <dbReference type="EC" id="2.4.2.1"/>
    </reaction>
</comment>
<dbReference type="GO" id="GO:0005737">
    <property type="term" value="C:cytoplasm"/>
    <property type="evidence" value="ECO:0007669"/>
    <property type="project" value="TreeGrafter"/>
</dbReference>
<feature type="binding site" evidence="12">
    <location>
        <position position="119"/>
    </location>
    <ligand>
        <name>phosphate</name>
        <dbReference type="ChEBI" id="CHEBI:43474"/>
    </ligand>
</feature>
<dbReference type="EC" id="2.4.2.1" evidence="3 11"/>
<dbReference type="GO" id="GO:0004731">
    <property type="term" value="F:purine-nucleoside phosphorylase activity"/>
    <property type="evidence" value="ECO:0007669"/>
    <property type="project" value="UniProtKB-EC"/>
</dbReference>
<dbReference type="InterPro" id="IPR035994">
    <property type="entry name" value="Nucleoside_phosphorylase_sf"/>
</dbReference>
<proteinExistence type="inferred from homology"/>
<evidence type="ECO:0000313" key="15">
    <source>
        <dbReference type="EMBL" id="KAG5443412.1"/>
    </source>
</evidence>
<dbReference type="InterPro" id="IPR011268">
    <property type="entry name" value="Purine_phosphorylase"/>
</dbReference>
<organism evidence="15 16">
    <name type="scientific">Clonorchis sinensis</name>
    <name type="common">Chinese liver fluke</name>
    <dbReference type="NCBI Taxonomy" id="79923"/>
    <lineage>
        <taxon>Eukaryota</taxon>
        <taxon>Metazoa</taxon>
        <taxon>Spiralia</taxon>
        <taxon>Lophotrochozoa</taxon>
        <taxon>Platyhelminthes</taxon>
        <taxon>Trematoda</taxon>
        <taxon>Digenea</taxon>
        <taxon>Opisthorchiida</taxon>
        <taxon>Opisthorchiata</taxon>
        <taxon>Opisthorchiidae</taxon>
        <taxon>Clonorchis</taxon>
    </lineage>
</organism>
<comment type="function">
    <text evidence="11">The purine nucleoside phosphorylases catalyze the phosphorolytic breakdown of the N-glycosidic bond in the beta-(deoxy)ribonucleoside molecules, with the formation of the corresponding free purine bases and pentose-1-phosphate.</text>
</comment>
<feature type="binding site" evidence="12">
    <location>
        <position position="67"/>
    </location>
    <ligand>
        <name>phosphate</name>
        <dbReference type="ChEBI" id="CHEBI:43474"/>
    </ligand>
</feature>
<dbReference type="SUPFAM" id="SSF53167">
    <property type="entry name" value="Purine and uridine phosphorylases"/>
    <property type="match status" value="1"/>
</dbReference>
<keyword evidence="5 11" id="KW-0328">Glycosyltransferase</keyword>
<dbReference type="InterPro" id="IPR000845">
    <property type="entry name" value="Nucleoside_phosphorylase_d"/>
</dbReference>
<comment type="catalytic activity">
    <reaction evidence="8">
        <text>2'-deoxyguanosine + phosphate = 2-deoxy-alpha-D-ribose 1-phosphate + guanine</text>
        <dbReference type="Rhea" id="RHEA:27738"/>
        <dbReference type="ChEBI" id="CHEBI:16235"/>
        <dbReference type="ChEBI" id="CHEBI:17172"/>
        <dbReference type="ChEBI" id="CHEBI:43474"/>
        <dbReference type="ChEBI" id="CHEBI:57259"/>
        <dbReference type="EC" id="2.4.2.1"/>
    </reaction>
</comment>
<dbReference type="NCBIfam" id="TIGR01700">
    <property type="entry name" value="PNPH"/>
    <property type="match status" value="1"/>
</dbReference>
<evidence type="ECO:0000256" key="7">
    <source>
        <dbReference type="ARBA" id="ARBA00023918"/>
    </source>
</evidence>
<accession>A0A8T1M3C5</accession>
<evidence type="ECO:0000256" key="5">
    <source>
        <dbReference type="ARBA" id="ARBA00022676"/>
    </source>
</evidence>
<feature type="coiled-coil region" evidence="13">
    <location>
        <begin position="250"/>
        <end position="284"/>
    </location>
</feature>
<evidence type="ECO:0000256" key="13">
    <source>
        <dbReference type="SAM" id="Coils"/>
    </source>
</evidence>
<comment type="pathway">
    <text evidence="1 11">Purine metabolism; purine nucleoside salvage.</text>
</comment>
<keyword evidence="13" id="KW-0175">Coiled coil</keyword>
<comment type="catalytic activity">
    <reaction evidence="9">
        <text>2'-deoxyinosine + phosphate = 2-deoxy-alpha-D-ribose 1-phosphate + hypoxanthine</text>
        <dbReference type="Rhea" id="RHEA:27750"/>
        <dbReference type="ChEBI" id="CHEBI:17368"/>
        <dbReference type="ChEBI" id="CHEBI:28997"/>
        <dbReference type="ChEBI" id="CHEBI:43474"/>
        <dbReference type="ChEBI" id="CHEBI:57259"/>
        <dbReference type="EC" id="2.4.2.1"/>
    </reaction>
</comment>
<evidence type="ECO:0000313" key="16">
    <source>
        <dbReference type="Proteomes" id="UP000286415"/>
    </source>
</evidence>
<dbReference type="EMBL" id="NIRI02000056">
    <property type="protein sequence ID" value="KAG5443412.1"/>
    <property type="molecule type" value="Genomic_DNA"/>
</dbReference>
<gene>
    <name evidence="15" type="ORF">CSKR_109937</name>
</gene>
<evidence type="ECO:0000256" key="3">
    <source>
        <dbReference type="ARBA" id="ARBA00011886"/>
    </source>
</evidence>
<reference evidence="15 16" key="2">
    <citation type="journal article" date="2021" name="Genomics">
        <title>High-quality reference genome for Clonorchis sinensis.</title>
        <authorList>
            <person name="Young N.D."/>
            <person name="Stroehlein A.J."/>
            <person name="Kinkar L."/>
            <person name="Wang T."/>
            <person name="Sohn W.M."/>
            <person name="Chang B.C.H."/>
            <person name="Kaur P."/>
            <person name="Weisz D."/>
            <person name="Dudchenko O."/>
            <person name="Aiden E.L."/>
            <person name="Korhonen P.K."/>
            <person name="Gasser R.B."/>
        </authorList>
    </citation>
    <scope>NUCLEOTIDE SEQUENCE [LARGE SCALE GENOMIC DNA]</scope>
    <source>
        <strain evidence="15">Cs-k2</strain>
    </source>
</reference>
<dbReference type="GO" id="GO:0009116">
    <property type="term" value="P:nucleoside metabolic process"/>
    <property type="evidence" value="ECO:0007669"/>
    <property type="project" value="InterPro"/>
</dbReference>
<name>A0A8T1M3C5_CLOSI</name>
<feature type="domain" description="Nucleoside phosphorylase" evidence="14">
    <location>
        <begin position="29"/>
        <end position="282"/>
    </location>
</feature>
<dbReference type="NCBIfam" id="NF006054">
    <property type="entry name" value="PRK08202.1"/>
    <property type="match status" value="1"/>
</dbReference>
<dbReference type="PANTHER" id="PTHR11904:SF9">
    <property type="entry name" value="PURINE NUCLEOSIDE PHOSPHORYLASE-RELATED"/>
    <property type="match status" value="1"/>
</dbReference>
<comment type="similarity">
    <text evidence="2 11">Belongs to the PNP/MTAP phosphorylase family.</text>
</comment>
<protein>
    <recommendedName>
        <fullName evidence="4 11">Purine nucleoside phosphorylase</fullName>
        <ecNumber evidence="3 11">2.4.2.1</ecNumber>
    </recommendedName>
    <alternativeName>
        <fullName evidence="11">Inosine-guanosine phosphorylase</fullName>
    </alternativeName>
</protein>
<comment type="catalytic activity">
    <reaction evidence="7">
        <text>inosine + phosphate = alpha-D-ribose 1-phosphate + hypoxanthine</text>
        <dbReference type="Rhea" id="RHEA:27646"/>
        <dbReference type="ChEBI" id="CHEBI:17368"/>
        <dbReference type="ChEBI" id="CHEBI:17596"/>
        <dbReference type="ChEBI" id="CHEBI:43474"/>
        <dbReference type="ChEBI" id="CHEBI:57720"/>
        <dbReference type="EC" id="2.4.2.1"/>
    </reaction>
</comment>
<evidence type="ECO:0000256" key="2">
    <source>
        <dbReference type="ARBA" id="ARBA00006751"/>
    </source>
</evidence>
<evidence type="ECO:0000256" key="12">
    <source>
        <dbReference type="PIRSR" id="PIRSR000477-2"/>
    </source>
</evidence>
<evidence type="ECO:0000256" key="9">
    <source>
        <dbReference type="ARBA" id="ARBA00023950"/>
    </source>
</evidence>
<comment type="caution">
    <text evidence="15">The sequence shown here is derived from an EMBL/GenBank/DDBJ whole genome shotgun (WGS) entry which is preliminary data.</text>
</comment>
<evidence type="ECO:0000256" key="11">
    <source>
        <dbReference type="PIRNR" id="PIRNR000477"/>
    </source>
</evidence>
<feature type="binding site" evidence="12">
    <location>
        <position position="223"/>
    </location>
    <ligand>
        <name>phosphate</name>
        <dbReference type="ChEBI" id="CHEBI:43474"/>
    </ligand>
</feature>
<feature type="binding site" evidence="12">
    <location>
        <position position="204"/>
    </location>
    <ligand>
        <name>a purine D-ribonucleoside</name>
        <dbReference type="ChEBI" id="CHEBI:142355"/>
    </ligand>
</feature>
<feature type="binding site" evidence="12">
    <location>
        <position position="36"/>
    </location>
    <ligand>
        <name>phosphate</name>
        <dbReference type="ChEBI" id="CHEBI:43474"/>
    </ligand>
</feature>
<evidence type="ECO:0000256" key="6">
    <source>
        <dbReference type="ARBA" id="ARBA00022679"/>
    </source>
</evidence>
<feature type="binding site" evidence="12">
    <location>
        <begin position="87"/>
        <end position="89"/>
    </location>
    <ligand>
        <name>phosphate</name>
        <dbReference type="ChEBI" id="CHEBI:43474"/>
    </ligand>
</feature>
<evidence type="ECO:0000259" key="14">
    <source>
        <dbReference type="Pfam" id="PF01048"/>
    </source>
</evidence>
<dbReference type="FunFam" id="3.40.50.1580:FF:000004">
    <property type="entry name" value="Purine nucleoside phosphorylase"/>
    <property type="match status" value="1"/>
</dbReference>
<dbReference type="PIRSF" id="PIRSF000477">
    <property type="entry name" value="PurNPase"/>
    <property type="match status" value="1"/>
</dbReference>
<reference evidence="15 16" key="1">
    <citation type="journal article" date="2018" name="Biotechnol. Adv.">
        <title>Improved genomic resources and new bioinformatic workflow for the carcinogenic parasite Clonorchis sinensis: Biotechnological implications.</title>
        <authorList>
            <person name="Wang D."/>
            <person name="Korhonen P.K."/>
            <person name="Gasser R.B."/>
            <person name="Young N.D."/>
        </authorList>
    </citation>
    <scope>NUCLEOTIDE SEQUENCE [LARGE SCALE GENOMIC DNA]</scope>
    <source>
        <strain evidence="15">Cs-k2</strain>
    </source>
</reference>
<dbReference type="Gene3D" id="3.40.50.1580">
    <property type="entry name" value="Nucleoside phosphorylase domain"/>
    <property type="match status" value="1"/>
</dbReference>
<dbReference type="Pfam" id="PF01048">
    <property type="entry name" value="PNP_UDP_1"/>
    <property type="match status" value="1"/>
</dbReference>
<evidence type="ECO:0000256" key="4">
    <source>
        <dbReference type="ARBA" id="ARBA00013834"/>
    </source>
</evidence>
<dbReference type="OrthoDB" id="10261782at2759"/>
<feature type="binding site" evidence="12">
    <location>
        <position position="246"/>
    </location>
    <ligand>
        <name>a purine D-ribonucleoside</name>
        <dbReference type="ChEBI" id="CHEBI:142355"/>
    </ligand>
</feature>
<evidence type="ECO:0000256" key="8">
    <source>
        <dbReference type="ARBA" id="ARBA00023929"/>
    </source>
</evidence>
<dbReference type="CDD" id="cd09009">
    <property type="entry name" value="PNP-EcPNPII_like"/>
    <property type="match status" value="1"/>
</dbReference>
<dbReference type="Proteomes" id="UP000286415">
    <property type="component" value="Unassembled WGS sequence"/>
</dbReference>
<keyword evidence="6 11" id="KW-0808">Transferase</keyword>